<dbReference type="Proteomes" id="UP000639396">
    <property type="component" value="Unassembled WGS sequence"/>
</dbReference>
<dbReference type="GO" id="GO:0042597">
    <property type="term" value="C:periplasmic space"/>
    <property type="evidence" value="ECO:0007669"/>
    <property type="project" value="UniProtKB-SubCell"/>
</dbReference>
<evidence type="ECO:0000256" key="1">
    <source>
        <dbReference type="ARBA" id="ARBA00004418"/>
    </source>
</evidence>
<dbReference type="InterPro" id="IPR012480">
    <property type="entry name" value="Hepar_II_III_C"/>
</dbReference>
<organism evidence="6 7">
    <name type="scientific">Paenibacillus oceani</name>
    <dbReference type="NCBI Taxonomy" id="2772510"/>
    <lineage>
        <taxon>Bacteria</taxon>
        <taxon>Bacillati</taxon>
        <taxon>Bacillota</taxon>
        <taxon>Bacilli</taxon>
        <taxon>Bacillales</taxon>
        <taxon>Paenibacillaceae</taxon>
        <taxon>Paenibacillus</taxon>
    </lineage>
</organism>
<keyword evidence="7" id="KW-1185">Reference proteome</keyword>
<keyword evidence="4" id="KW-0456">Lyase</keyword>
<dbReference type="Gene3D" id="2.60.40.1120">
    <property type="entry name" value="Carboxypeptidase-like, regulatory domain"/>
    <property type="match status" value="1"/>
</dbReference>
<dbReference type="PANTHER" id="PTHR39210:SF1">
    <property type="entry name" value="HEPARIN-SULFATE LYASE"/>
    <property type="match status" value="1"/>
</dbReference>
<dbReference type="SUPFAM" id="SSF48230">
    <property type="entry name" value="Chondroitin AC/alginate lyase"/>
    <property type="match status" value="1"/>
</dbReference>
<dbReference type="SUPFAM" id="SSF49344">
    <property type="entry name" value="CBD9-like"/>
    <property type="match status" value="1"/>
</dbReference>
<evidence type="ECO:0000256" key="2">
    <source>
        <dbReference type="ARBA" id="ARBA00022729"/>
    </source>
</evidence>
<dbReference type="GO" id="GO:0030246">
    <property type="term" value="F:carbohydrate binding"/>
    <property type="evidence" value="ECO:0007669"/>
    <property type="project" value="InterPro"/>
</dbReference>
<proteinExistence type="predicted"/>
<dbReference type="SUPFAM" id="SSF49452">
    <property type="entry name" value="Starch-binding domain-like"/>
    <property type="match status" value="1"/>
</dbReference>
<accession>A0A927GZJ9</accession>
<protein>
    <submittedName>
        <fullName evidence="6">Heparinase II/III family protein</fullName>
    </submittedName>
</protein>
<dbReference type="Pfam" id="PF13620">
    <property type="entry name" value="CarboxypepD_reg"/>
    <property type="match status" value="1"/>
</dbReference>
<reference evidence="6" key="1">
    <citation type="submission" date="2020-09" db="EMBL/GenBank/DDBJ databases">
        <title>A novel bacterium of genus Paenibacillus, isolated from South China Sea.</title>
        <authorList>
            <person name="Huang H."/>
            <person name="Mo K."/>
            <person name="Hu Y."/>
        </authorList>
    </citation>
    <scope>NUCLEOTIDE SEQUENCE</scope>
    <source>
        <strain evidence="6">IB182363</strain>
    </source>
</reference>
<dbReference type="RefSeq" id="WP_190926801.1">
    <property type="nucleotide sequence ID" value="NZ_JACXJA010000009.1"/>
</dbReference>
<dbReference type="InterPro" id="IPR013784">
    <property type="entry name" value="Carb-bd-like_fold"/>
</dbReference>
<name>A0A927GZJ9_9BACL</name>
<sequence>MNKLVKAGIIGCLVTTFAGGYEVHGPERTVHAEEAAVPAPIPYYTDKWTIVPKWNAPPVVDGILDETLWNQSSVLDGFATAYYELPLPHQVEYKAAYDEDYLYIGGTMDNAESDTLADIEIVISPLMEGDTHYVARLTVDPNDHSVTDTTWSPQRGDHTANPGRTMLTGVNYEITAAGSGVTVEAAIPLAAIVPGGAATGDEWRVNIIHVHRSLTRPLTAWVPIRHSDHWDRFGEGGRLYGGVVNQGRMGSLFFGQFPGSQASGASAAVPWILEQAELTYNGFTGKRLRFKLPGPILNEDKFRLMWKGPDSGWQQLEEFDLTKSGGVYKLDFEHPAPLKDGAYQLRLVVSPSAQVQPRAATLLFDRESMIASGLSIAPRMQGSDEPPVAVVPSAPSARVQQALSLIPEQPGYRYVGLPEMPELYPDNLYTLSADGQSLIASRTGTGYPNASFAENKEYVTTNGKGETVRIPYYEDGDGKMYFITGHLWYLQKNKALSETKAIAQTDPLGAARLLYRFAQAYEGYNPTIDQAWNYHSISRPAGPPYSYWGGMWYRWYGSDLLYLTSLFQAYSLVKKTDAFEVLSAEAGEDVEAKLLRDMFGPSLDYVLGYTVHLGNLSYTNWNGMIEAGKALNEPDYIHFVVAQMEEFMSTLFLSDGFWQEVSLSYHMELVSGIKQAADKLKGWTDPVGYISPRTGKRLVNLDMARDYPIIGKALEYQKRLVYPDGHYYPIQDTWAYTKVSAPGDSGSTLLPAAGIGRLSGGQGLDQTQLYMSFQPKYPTHIHYDPLNLGLYASRQELLPDLGYTFNTFYRWYTLSTMAHNTVVVNSRNAVVSGDAVHGGNVEAFVPQENGFQAMRASYESAYPVTEEYRREPWFVPFADGDGQQGYVLDLFRVSGGNRHEYTLQGDANRDAYFDTGMTLNDYGPYLLPPGTTVVPPVSNSDSGSAEGNYPGYIYVRDVKQAVLPADRYELTLVTAKDGSPGSKLNITGLLEPGVNELYLGRSPSLKSARLEGRNMDNNDEAVKYTLPKLVLRRDGTNLKSTFITLLEPYDGKATPRIEAIDRLQPEQAPEGAVAVKVAYGGTTDLLLSNPDYAIHQMPLVVGDVTLSGEMGLIRHVDGQVREMKLTGGTLLKKGDRELSGAGTATGTVVGTLRLAGGDDYDGILTSASVPASAAGRYVIVAHPDGSKQGFLVREVRPHGSRTLLVFDQEDPGFVVREDGSSAQTSFPMKQWTGLHTFSISNVERTEWPAGDPPAVSRAGTVIGAVYDPFGQPVHGAKVNLTGNQAVASDTGADGTYSLSGVPEGWQRVTATSPGHVLTVSDAVYVAAGQTATIPISFTKLMPPTVTQVTYVGTLVGSQVTATSSASGYVYLVPSATEPTPSALEAAAVTVGGAVYGARSAAVAGVPAYLETTGMQEGLYSIYAVDSQHQVSSGVPVILMSGYLSTVEDAHPLAKYSGVWTTLESSLMSGGSSRQTRIAGGSVDIPFYGTRAKVLSLVGSSRGKADVYLDGLYRGNIDTYSPNVKYRHEIFDTGPLPEGVHVIRIVVTGEKRPESTNTFINIDALQVTGSAPANGTD</sequence>
<dbReference type="Gene3D" id="2.60.40.1190">
    <property type="match status" value="1"/>
</dbReference>
<evidence type="ECO:0000313" key="7">
    <source>
        <dbReference type="Proteomes" id="UP000639396"/>
    </source>
</evidence>
<dbReference type="GO" id="GO:0016829">
    <property type="term" value="F:lyase activity"/>
    <property type="evidence" value="ECO:0007669"/>
    <property type="project" value="UniProtKB-KW"/>
</dbReference>
<evidence type="ECO:0000256" key="3">
    <source>
        <dbReference type="ARBA" id="ARBA00022764"/>
    </source>
</evidence>
<feature type="domain" description="Heparinase II/III-like C-terminal" evidence="5">
    <location>
        <begin position="746"/>
        <end position="864"/>
    </location>
</feature>
<keyword evidence="3" id="KW-0574">Periplasm</keyword>
<dbReference type="Gene3D" id="2.60.120.260">
    <property type="entry name" value="Galactose-binding domain-like"/>
    <property type="match status" value="1"/>
</dbReference>
<dbReference type="Gene3D" id="2.70.98.70">
    <property type="match status" value="1"/>
</dbReference>
<comment type="subcellular location">
    <subcellularLocation>
        <location evidence="1">Periplasm</location>
    </subcellularLocation>
</comment>
<evidence type="ECO:0000313" key="6">
    <source>
        <dbReference type="EMBL" id="MBD2862157.1"/>
    </source>
</evidence>
<dbReference type="Pfam" id="PF07940">
    <property type="entry name" value="Hepar_II_III_C"/>
    <property type="match status" value="1"/>
</dbReference>
<dbReference type="EMBL" id="JACXJA010000009">
    <property type="protein sequence ID" value="MBD2862157.1"/>
    <property type="molecule type" value="Genomic_DNA"/>
</dbReference>
<dbReference type="InterPro" id="IPR008929">
    <property type="entry name" value="Chondroitin_lyas"/>
</dbReference>
<evidence type="ECO:0000259" key="5">
    <source>
        <dbReference type="Pfam" id="PF07940"/>
    </source>
</evidence>
<evidence type="ECO:0000256" key="4">
    <source>
        <dbReference type="ARBA" id="ARBA00023239"/>
    </source>
</evidence>
<comment type="caution">
    <text evidence="6">The sequence shown here is derived from an EMBL/GenBank/DDBJ whole genome shotgun (WGS) entry which is preliminary data.</text>
</comment>
<keyword evidence="2" id="KW-0732">Signal</keyword>
<dbReference type="PANTHER" id="PTHR39210">
    <property type="entry name" value="HEPARIN-SULFATE LYASE"/>
    <property type="match status" value="1"/>
</dbReference>
<gene>
    <name evidence="6" type="ORF">IDH45_09200</name>
</gene>
<dbReference type="Gene3D" id="1.50.10.100">
    <property type="entry name" value="Chondroitin AC/alginate lyase"/>
    <property type="match status" value="1"/>
</dbReference>